<evidence type="ECO:0000256" key="4">
    <source>
        <dbReference type="ARBA" id="ARBA00022723"/>
    </source>
</evidence>
<keyword evidence="5" id="KW-0460">Magnesium</keyword>
<dbReference type="PRINTS" id="PR00866">
    <property type="entry name" value="RNADNAPOLMS"/>
</dbReference>
<feature type="region of interest" description="Disordered" evidence="10">
    <location>
        <begin position="284"/>
        <end position="304"/>
    </location>
</feature>
<evidence type="ECO:0000256" key="7">
    <source>
        <dbReference type="ARBA" id="ARBA00023118"/>
    </source>
</evidence>
<evidence type="ECO:0000256" key="9">
    <source>
        <dbReference type="ARBA" id="ARBA00048173"/>
    </source>
</evidence>
<dbReference type="InterPro" id="IPR000123">
    <property type="entry name" value="Reverse_transcriptase_msDNA"/>
</dbReference>
<dbReference type="InterPro" id="IPR000477">
    <property type="entry name" value="RT_dom"/>
</dbReference>
<keyword evidence="2" id="KW-0808">Transferase</keyword>
<dbReference type="GO" id="GO:0051607">
    <property type="term" value="P:defense response to virus"/>
    <property type="evidence" value="ECO:0007669"/>
    <property type="project" value="UniProtKB-KW"/>
</dbReference>
<dbReference type="Pfam" id="PF00078">
    <property type="entry name" value="RVT_1"/>
    <property type="match status" value="1"/>
</dbReference>
<feature type="compositionally biased region" description="Basic and acidic residues" evidence="10">
    <location>
        <begin position="287"/>
        <end position="304"/>
    </location>
</feature>
<keyword evidence="13" id="KW-1185">Reference proteome</keyword>
<proteinExistence type="inferred from homology"/>
<evidence type="ECO:0000256" key="5">
    <source>
        <dbReference type="ARBA" id="ARBA00022842"/>
    </source>
</evidence>
<dbReference type="PANTHER" id="PTHR34047:SF8">
    <property type="entry name" value="PROTEIN YKFC"/>
    <property type="match status" value="1"/>
</dbReference>
<protein>
    <recommendedName>
        <fullName evidence="1">RNA-directed DNA polymerase</fullName>
        <ecNumber evidence="1">2.7.7.49</ecNumber>
    </recommendedName>
</protein>
<organism evidence="12 13">
    <name type="scientific">Halolactibacillus alkaliphilus</name>
    <dbReference type="NCBI Taxonomy" id="442899"/>
    <lineage>
        <taxon>Bacteria</taxon>
        <taxon>Bacillati</taxon>
        <taxon>Bacillota</taxon>
        <taxon>Bacilli</taxon>
        <taxon>Bacillales</taxon>
        <taxon>Bacillaceae</taxon>
        <taxon>Halolactibacillus</taxon>
    </lineage>
</organism>
<dbReference type="PROSITE" id="PS50878">
    <property type="entry name" value="RT_POL"/>
    <property type="match status" value="1"/>
</dbReference>
<dbReference type="InterPro" id="IPR051083">
    <property type="entry name" value="GrpII_Intron_Splice-Mob/Def"/>
</dbReference>
<dbReference type="GO" id="GO:0046872">
    <property type="term" value="F:metal ion binding"/>
    <property type="evidence" value="ECO:0007669"/>
    <property type="project" value="UniProtKB-KW"/>
</dbReference>
<dbReference type="AlphaFoldDB" id="A0A511X587"/>
<evidence type="ECO:0000313" key="12">
    <source>
        <dbReference type="EMBL" id="GEN58102.1"/>
    </source>
</evidence>
<accession>A0A511X587</accession>
<dbReference type="RefSeq" id="WP_217647773.1">
    <property type="nucleotide sequence ID" value="NZ_BJYE01000074.1"/>
</dbReference>
<dbReference type="Gene3D" id="3.30.70.270">
    <property type="match status" value="1"/>
</dbReference>
<dbReference type="CDD" id="cd01651">
    <property type="entry name" value="RT_G2_intron"/>
    <property type="match status" value="1"/>
</dbReference>
<dbReference type="NCBIfam" id="TIGR04416">
    <property type="entry name" value="group_II_RT_mat"/>
    <property type="match status" value="1"/>
</dbReference>
<dbReference type="SUPFAM" id="SSF56672">
    <property type="entry name" value="DNA/RNA polymerases"/>
    <property type="match status" value="1"/>
</dbReference>
<dbReference type="Proteomes" id="UP000321400">
    <property type="component" value="Unassembled WGS sequence"/>
</dbReference>
<dbReference type="PANTHER" id="PTHR34047">
    <property type="entry name" value="NUCLEAR INTRON MATURASE 1, MITOCHONDRIAL-RELATED"/>
    <property type="match status" value="1"/>
</dbReference>
<evidence type="ECO:0000256" key="3">
    <source>
        <dbReference type="ARBA" id="ARBA00022695"/>
    </source>
</evidence>
<reference evidence="12 13" key="1">
    <citation type="submission" date="2019-07" db="EMBL/GenBank/DDBJ databases">
        <title>Whole genome shotgun sequence of Halolactibacillus alkaliphilus NBRC 103919.</title>
        <authorList>
            <person name="Hosoyama A."/>
            <person name="Uohara A."/>
            <person name="Ohji S."/>
            <person name="Ichikawa N."/>
        </authorList>
    </citation>
    <scope>NUCLEOTIDE SEQUENCE [LARGE SCALE GENOMIC DNA]</scope>
    <source>
        <strain evidence="12 13">NBRC 103919</strain>
    </source>
</reference>
<dbReference type="GO" id="GO:0003964">
    <property type="term" value="F:RNA-directed DNA polymerase activity"/>
    <property type="evidence" value="ECO:0007669"/>
    <property type="project" value="UniProtKB-KW"/>
</dbReference>
<dbReference type="InterPro" id="IPR030931">
    <property type="entry name" value="Group_II_RT_mat"/>
</dbReference>
<evidence type="ECO:0000256" key="6">
    <source>
        <dbReference type="ARBA" id="ARBA00022918"/>
    </source>
</evidence>
<sequence length="304" mass="34999">MEMTEQSGITLIQRMVNPMNIELAKKKVQQNKGAPGIDGMTVKELDAHLREYLPYFKEKLLNGTYQPQPVKRVSIPKADGSKRHLGIPCVRDRLVQQMILQIIEPEIDGYFSDNSYGFRKGRNAHQAIVKVQSFYEEGYRWVVDCDLKSYFDTINHQKLQNRLQWHIKDKVILKLIWKFLRAGILDGDNFYEANEGTPQGGPLSPLLANVYLDQLDKELERRGHKFVRYADDFVIYVKSKRAGERVMEGITDFVEKKLRLTVNQKKSKITTATQSSFLGFHIQNHMGKSDADPHGRLNKDSEGS</sequence>
<keyword evidence="4" id="KW-0479">Metal-binding</keyword>
<evidence type="ECO:0000313" key="13">
    <source>
        <dbReference type="Proteomes" id="UP000321400"/>
    </source>
</evidence>
<keyword evidence="3" id="KW-0548">Nucleotidyltransferase</keyword>
<evidence type="ECO:0000256" key="1">
    <source>
        <dbReference type="ARBA" id="ARBA00012493"/>
    </source>
</evidence>
<name>A0A511X587_9BACI</name>
<gene>
    <name evidence="12" type="ORF">HAL01_25660</name>
</gene>
<comment type="similarity">
    <text evidence="8">Belongs to the bacterial reverse transcriptase family.</text>
</comment>
<dbReference type="EMBL" id="BJYE01000074">
    <property type="protein sequence ID" value="GEN58102.1"/>
    <property type="molecule type" value="Genomic_DNA"/>
</dbReference>
<dbReference type="InterPro" id="IPR043502">
    <property type="entry name" value="DNA/RNA_pol_sf"/>
</dbReference>
<evidence type="ECO:0000256" key="10">
    <source>
        <dbReference type="SAM" id="MobiDB-lite"/>
    </source>
</evidence>
<keyword evidence="7" id="KW-0051">Antiviral defense</keyword>
<evidence type="ECO:0000256" key="2">
    <source>
        <dbReference type="ARBA" id="ARBA00022679"/>
    </source>
</evidence>
<evidence type="ECO:0000259" key="11">
    <source>
        <dbReference type="PROSITE" id="PS50878"/>
    </source>
</evidence>
<comment type="caution">
    <text evidence="12">The sequence shown here is derived from an EMBL/GenBank/DDBJ whole genome shotgun (WGS) entry which is preliminary data.</text>
</comment>
<comment type="catalytic activity">
    <reaction evidence="9">
        <text>DNA(n) + a 2'-deoxyribonucleoside 5'-triphosphate = DNA(n+1) + diphosphate</text>
        <dbReference type="Rhea" id="RHEA:22508"/>
        <dbReference type="Rhea" id="RHEA-COMP:17339"/>
        <dbReference type="Rhea" id="RHEA-COMP:17340"/>
        <dbReference type="ChEBI" id="CHEBI:33019"/>
        <dbReference type="ChEBI" id="CHEBI:61560"/>
        <dbReference type="ChEBI" id="CHEBI:173112"/>
        <dbReference type="EC" id="2.7.7.49"/>
    </reaction>
</comment>
<keyword evidence="6" id="KW-0695">RNA-directed DNA polymerase</keyword>
<dbReference type="InterPro" id="IPR043128">
    <property type="entry name" value="Rev_trsase/Diguanyl_cyclase"/>
</dbReference>
<evidence type="ECO:0000256" key="8">
    <source>
        <dbReference type="ARBA" id="ARBA00034120"/>
    </source>
</evidence>
<dbReference type="EC" id="2.7.7.49" evidence="1"/>
<dbReference type="GO" id="GO:0003723">
    <property type="term" value="F:RNA binding"/>
    <property type="evidence" value="ECO:0007669"/>
    <property type="project" value="InterPro"/>
</dbReference>
<feature type="domain" description="Reverse transcriptase" evidence="11">
    <location>
        <begin position="56"/>
        <end position="282"/>
    </location>
</feature>